<organism evidence="1 2">
    <name type="scientific">Streptomyces paromomycinus</name>
    <name type="common">Streptomyces rimosus subsp. paromomycinus</name>
    <dbReference type="NCBI Taxonomy" id="92743"/>
    <lineage>
        <taxon>Bacteria</taxon>
        <taxon>Bacillati</taxon>
        <taxon>Actinomycetota</taxon>
        <taxon>Actinomycetes</taxon>
        <taxon>Kitasatosporales</taxon>
        <taxon>Streptomycetaceae</taxon>
        <taxon>Streptomyces</taxon>
    </lineage>
</organism>
<evidence type="ECO:0000313" key="1">
    <source>
        <dbReference type="EMBL" id="GCD46480.1"/>
    </source>
</evidence>
<reference evidence="1 2" key="1">
    <citation type="submission" date="2018-11" db="EMBL/GenBank/DDBJ databases">
        <title>Whole genome sequence of Streptomyces paromomycinus NBRC 15454(T).</title>
        <authorList>
            <person name="Komaki H."/>
            <person name="Tamura T."/>
        </authorList>
    </citation>
    <scope>NUCLEOTIDE SEQUENCE [LARGE SCALE GENOMIC DNA]</scope>
    <source>
        <strain evidence="1 2">NBRC 15454</strain>
    </source>
</reference>
<gene>
    <name evidence="1" type="ORF">GKJPGBOP_06230</name>
</gene>
<comment type="caution">
    <text evidence="1">The sequence shown here is derived from an EMBL/GenBank/DDBJ whole genome shotgun (WGS) entry which is preliminary data.</text>
</comment>
<name>A0A401WB36_STREY</name>
<keyword evidence="2" id="KW-1185">Reference proteome</keyword>
<dbReference type="EMBL" id="BHZD01000001">
    <property type="protein sequence ID" value="GCD46480.1"/>
    <property type="molecule type" value="Genomic_DNA"/>
</dbReference>
<accession>A0A401WB36</accession>
<protein>
    <submittedName>
        <fullName evidence="1">Uncharacterized protein</fullName>
    </submittedName>
</protein>
<dbReference type="Proteomes" id="UP000286746">
    <property type="component" value="Unassembled WGS sequence"/>
</dbReference>
<proteinExistence type="predicted"/>
<sequence length="45" mass="4373">MTYENAEALSGAAALSGAVAVAPAPEPAYGCAPLARRTAPEEGVA</sequence>
<dbReference type="AlphaFoldDB" id="A0A401WB36"/>
<evidence type="ECO:0000313" key="2">
    <source>
        <dbReference type="Proteomes" id="UP000286746"/>
    </source>
</evidence>